<dbReference type="InterPro" id="IPR019184">
    <property type="entry name" value="Uncharacterised_TM-17"/>
</dbReference>
<comment type="subcellular location">
    <subcellularLocation>
        <location evidence="1">Membrane</location>
        <topology evidence="1">Multi-pass membrane protein</topology>
    </subcellularLocation>
</comment>
<dbReference type="GO" id="GO:0006695">
    <property type="term" value="P:cholesterol biosynthetic process"/>
    <property type="evidence" value="ECO:0007669"/>
    <property type="project" value="UniProtKB-KW"/>
</dbReference>
<keyword evidence="5 20" id="KW-0812">Transmembrane</keyword>
<evidence type="ECO:0000256" key="15">
    <source>
        <dbReference type="ARBA" id="ARBA00023221"/>
    </source>
</evidence>
<dbReference type="WBParaSite" id="jg4430">
    <property type="protein sequence ID" value="jg4430"/>
    <property type="gene ID" value="jg4430"/>
</dbReference>
<evidence type="ECO:0000256" key="1">
    <source>
        <dbReference type="ARBA" id="ARBA00004141"/>
    </source>
</evidence>
<dbReference type="Proteomes" id="UP000887574">
    <property type="component" value="Unplaced"/>
</dbReference>
<evidence type="ECO:0000256" key="20">
    <source>
        <dbReference type="SAM" id="Phobius"/>
    </source>
</evidence>
<evidence type="ECO:0000256" key="4">
    <source>
        <dbReference type="ARBA" id="ARBA00022548"/>
    </source>
</evidence>
<dbReference type="InterPro" id="IPR001171">
    <property type="entry name" value="ERG24_DHCR-like"/>
</dbReference>
<evidence type="ECO:0000256" key="18">
    <source>
        <dbReference type="ARBA" id="ARBA00047795"/>
    </source>
</evidence>
<evidence type="ECO:0000256" key="17">
    <source>
        <dbReference type="ARBA" id="ARBA00042688"/>
    </source>
</evidence>
<feature type="transmembrane region" description="Helical" evidence="20">
    <location>
        <begin position="98"/>
        <end position="122"/>
    </location>
</feature>
<keyword evidence="21" id="KW-1185">Reference proteome</keyword>
<keyword evidence="15" id="KW-0753">Steroid metabolism</keyword>
<evidence type="ECO:0000256" key="12">
    <source>
        <dbReference type="ARBA" id="ARBA00023098"/>
    </source>
</evidence>
<evidence type="ECO:0000256" key="7">
    <source>
        <dbReference type="ARBA" id="ARBA00022857"/>
    </source>
</evidence>
<dbReference type="Pfam" id="PF09799">
    <property type="entry name" value="Transmemb_17"/>
    <property type="match status" value="1"/>
</dbReference>
<comment type="similarity">
    <text evidence="2">Belongs to the ERG4/ERG24 family.</text>
</comment>
<keyword evidence="8" id="KW-0752">Steroid biosynthesis</keyword>
<feature type="transmembrane region" description="Helical" evidence="20">
    <location>
        <begin position="169"/>
        <end position="187"/>
    </location>
</feature>
<dbReference type="GO" id="GO:0016132">
    <property type="term" value="P:brassinosteroid biosynthetic process"/>
    <property type="evidence" value="ECO:0007669"/>
    <property type="project" value="TreeGrafter"/>
</dbReference>
<dbReference type="PANTHER" id="PTHR21257">
    <property type="entry name" value="DELTA(14)-STEROL REDUCTASE"/>
    <property type="match status" value="1"/>
</dbReference>
<dbReference type="GO" id="GO:0005789">
    <property type="term" value="C:endoplasmic reticulum membrane"/>
    <property type="evidence" value="ECO:0007669"/>
    <property type="project" value="TreeGrafter"/>
</dbReference>
<evidence type="ECO:0000256" key="10">
    <source>
        <dbReference type="ARBA" id="ARBA00023002"/>
    </source>
</evidence>
<evidence type="ECO:0000256" key="13">
    <source>
        <dbReference type="ARBA" id="ARBA00023136"/>
    </source>
</evidence>
<feature type="transmembrane region" description="Helical" evidence="20">
    <location>
        <begin position="50"/>
        <end position="71"/>
    </location>
</feature>
<evidence type="ECO:0000256" key="19">
    <source>
        <dbReference type="ARBA" id="ARBA00047826"/>
    </source>
</evidence>
<feature type="transmembrane region" description="Helical" evidence="20">
    <location>
        <begin position="457"/>
        <end position="476"/>
    </location>
</feature>
<dbReference type="EC" id="1.3.1.21" evidence="16"/>
<feature type="transmembrane region" description="Helical" evidence="20">
    <location>
        <begin position="20"/>
        <end position="38"/>
    </location>
</feature>
<evidence type="ECO:0000313" key="21">
    <source>
        <dbReference type="Proteomes" id="UP000887574"/>
    </source>
</evidence>
<keyword evidence="11" id="KW-0756">Sterol biosynthesis</keyword>
<keyword evidence="14" id="KW-1207">Sterol metabolism</keyword>
<evidence type="ECO:0000256" key="8">
    <source>
        <dbReference type="ARBA" id="ARBA00022955"/>
    </source>
</evidence>
<keyword evidence="4" id="KW-0153">Cholesterol metabolism</keyword>
<evidence type="ECO:0000256" key="11">
    <source>
        <dbReference type="ARBA" id="ARBA00023011"/>
    </source>
</evidence>
<keyword evidence="9 20" id="KW-1133">Transmembrane helix</keyword>
<feature type="transmembrane region" description="Helical" evidence="20">
    <location>
        <begin position="207"/>
        <end position="226"/>
    </location>
</feature>
<proteinExistence type="inferred from homology"/>
<comment type="catalytic activity">
    <reaction evidence="18">
        <text>cholesterol + NADP(+) = 7-dehydrocholesterol + NADPH + H(+)</text>
        <dbReference type="Rhea" id="RHEA:23984"/>
        <dbReference type="ChEBI" id="CHEBI:15378"/>
        <dbReference type="ChEBI" id="CHEBI:16113"/>
        <dbReference type="ChEBI" id="CHEBI:17759"/>
        <dbReference type="ChEBI" id="CHEBI:57783"/>
        <dbReference type="ChEBI" id="CHEBI:58349"/>
        <dbReference type="EC" id="1.3.1.21"/>
    </reaction>
    <physiologicalReaction direction="right-to-left" evidence="18">
        <dbReference type="Rhea" id="RHEA:23986"/>
    </physiologicalReaction>
</comment>
<comment type="catalytic activity">
    <reaction evidence="19">
        <text>7-dehydrodesmosterol + NADPH + H(+) = desmosterol + NADP(+)</text>
        <dbReference type="Rhea" id="RHEA:46740"/>
        <dbReference type="ChEBI" id="CHEBI:15378"/>
        <dbReference type="ChEBI" id="CHEBI:17737"/>
        <dbReference type="ChEBI" id="CHEBI:27910"/>
        <dbReference type="ChEBI" id="CHEBI:57783"/>
        <dbReference type="ChEBI" id="CHEBI:58349"/>
    </reaction>
    <physiologicalReaction direction="left-to-right" evidence="19">
        <dbReference type="Rhea" id="RHEA:46741"/>
    </physiologicalReaction>
</comment>
<evidence type="ECO:0000256" key="2">
    <source>
        <dbReference type="ARBA" id="ARBA00005402"/>
    </source>
</evidence>
<organism evidence="21 22">
    <name type="scientific">Ditylenchus dipsaci</name>
    <dbReference type="NCBI Taxonomy" id="166011"/>
    <lineage>
        <taxon>Eukaryota</taxon>
        <taxon>Metazoa</taxon>
        <taxon>Ecdysozoa</taxon>
        <taxon>Nematoda</taxon>
        <taxon>Chromadorea</taxon>
        <taxon>Rhabditida</taxon>
        <taxon>Tylenchina</taxon>
        <taxon>Tylenchomorpha</taxon>
        <taxon>Sphaerularioidea</taxon>
        <taxon>Anguinidae</taxon>
        <taxon>Anguininae</taxon>
        <taxon>Ditylenchus</taxon>
    </lineage>
</organism>
<accession>A0A915EBK7</accession>
<evidence type="ECO:0000256" key="5">
    <source>
        <dbReference type="ARBA" id="ARBA00022692"/>
    </source>
</evidence>
<evidence type="ECO:0000256" key="16">
    <source>
        <dbReference type="ARBA" id="ARBA00038851"/>
    </source>
</evidence>
<dbReference type="Pfam" id="PF01222">
    <property type="entry name" value="ERG4_ERG24"/>
    <property type="match status" value="1"/>
</dbReference>
<feature type="transmembrane region" description="Helical" evidence="20">
    <location>
        <begin position="378"/>
        <end position="395"/>
    </location>
</feature>
<evidence type="ECO:0000256" key="14">
    <source>
        <dbReference type="ARBA" id="ARBA00023166"/>
    </source>
</evidence>
<dbReference type="GO" id="GO:0047598">
    <property type="term" value="F:7-dehydrocholesterol reductase activity"/>
    <property type="evidence" value="ECO:0007669"/>
    <property type="project" value="UniProtKB-EC"/>
</dbReference>
<evidence type="ECO:0000256" key="6">
    <source>
        <dbReference type="ARBA" id="ARBA00022778"/>
    </source>
</evidence>
<name>A0A915EBK7_9BILA</name>
<keyword evidence="6" id="KW-0152">Cholesterol biosynthesis</keyword>
<keyword evidence="3" id="KW-0444">Lipid biosynthesis</keyword>
<keyword evidence="7" id="KW-0521">NADP</keyword>
<keyword evidence="13 20" id="KW-0472">Membrane</keyword>
<sequence length="477" mass="55436">MDVSRRETLSSLSLQMALHFHLYLTPFLICCQISCFVLKYDYLHPTYRVILLAIHLISIIVEIIRPCLGYYGNLGEKAPILIFLTVNPEILPLPLERFAYIVSLLFLTVEVVSVTRLIRVLANRQMEKFKKTVLEDELDLVVKKVTKDEFSECSPKAILQKTKRISNHLLAIIMAFSPVFIFGYHYWLTHSKASILEIFNKKSSSWLSILLLIQLQLLFLWFLPALEHEMVTDLGHKFHTRRNSFDSCILICLLYILGATIGIWQGEVVFNHWLGIMFSIKTVTNTDGSDEESIVSQLFFAICYHKNRFEKCSDCLIICSLLQLVYIARRQWFEYLSTNLDNQNDRMGFYRVWGVVVFLPTLYITPITIMAQANTSPSLLRCVTFLVFGLFFQYLNTDADLQKYTFRMAEGRIKIGNKDPFYIIAKYRKESGEGGTQLLLGSGYWGICRHFNYTTEWLSFMLWTLTLPDFFLPVFCQ</sequence>
<dbReference type="Gene3D" id="1.20.120.1630">
    <property type="match status" value="1"/>
</dbReference>
<evidence type="ECO:0000313" key="22">
    <source>
        <dbReference type="WBParaSite" id="jg4430"/>
    </source>
</evidence>
<feature type="transmembrane region" description="Helical" evidence="20">
    <location>
        <begin position="247"/>
        <end position="264"/>
    </location>
</feature>
<evidence type="ECO:0000256" key="3">
    <source>
        <dbReference type="ARBA" id="ARBA00022516"/>
    </source>
</evidence>
<evidence type="ECO:0000256" key="9">
    <source>
        <dbReference type="ARBA" id="ARBA00022989"/>
    </source>
</evidence>
<reference evidence="22" key="1">
    <citation type="submission" date="2022-11" db="UniProtKB">
        <authorList>
            <consortium name="WormBaseParasite"/>
        </authorList>
    </citation>
    <scope>IDENTIFICATION</scope>
</reference>
<protein>
    <recommendedName>
        <fullName evidence="16">7-dehydrocholesterol reductase</fullName>
        <ecNumber evidence="16">1.3.1.21</ecNumber>
    </recommendedName>
    <alternativeName>
        <fullName evidence="17">Sterol Delta(7)-reductase</fullName>
    </alternativeName>
</protein>
<dbReference type="AlphaFoldDB" id="A0A915EBK7"/>
<feature type="transmembrane region" description="Helical" evidence="20">
    <location>
        <begin position="350"/>
        <end position="371"/>
    </location>
</feature>
<keyword evidence="12" id="KW-0443">Lipid metabolism</keyword>
<dbReference type="PANTHER" id="PTHR21257:SF38">
    <property type="entry name" value="7-DEHYDROCHOLESTEROL REDUCTASE"/>
    <property type="match status" value="1"/>
</dbReference>
<keyword evidence="10" id="KW-0560">Oxidoreductase</keyword>